<comment type="caution">
    <text evidence="2">The sequence shown here is derived from an EMBL/GenBank/DDBJ whole genome shotgun (WGS) entry which is preliminary data.</text>
</comment>
<name>A0A840K767_9FLAO</name>
<feature type="domain" description="Phosphodiester glycosidase" evidence="1">
    <location>
        <begin position="64"/>
        <end position="213"/>
    </location>
</feature>
<protein>
    <submittedName>
        <fullName evidence="2">Uncharacterized protein YigE (DUF2233 family)</fullName>
    </submittedName>
</protein>
<evidence type="ECO:0000313" key="3">
    <source>
        <dbReference type="Proteomes" id="UP000592180"/>
    </source>
</evidence>
<keyword evidence="3" id="KW-1185">Reference proteome</keyword>
<evidence type="ECO:0000313" key="2">
    <source>
        <dbReference type="EMBL" id="MBB4805361.1"/>
    </source>
</evidence>
<dbReference type="Pfam" id="PF09992">
    <property type="entry name" value="NAGPA"/>
    <property type="match status" value="1"/>
</dbReference>
<accession>A0A840K767</accession>
<reference evidence="2 3" key="1">
    <citation type="submission" date="2020-08" db="EMBL/GenBank/DDBJ databases">
        <title>Functional genomics of gut bacteria from endangered species of beetles.</title>
        <authorList>
            <person name="Carlos-Shanley C."/>
        </authorList>
    </citation>
    <scope>NUCLEOTIDE SEQUENCE [LARGE SCALE GENOMIC DNA]</scope>
    <source>
        <strain evidence="2 3">S00151</strain>
    </source>
</reference>
<dbReference type="Proteomes" id="UP000592180">
    <property type="component" value="Unassembled WGS sequence"/>
</dbReference>
<proteinExistence type="predicted"/>
<dbReference type="EMBL" id="JACHLE010000001">
    <property type="protein sequence ID" value="MBB4805361.1"/>
    <property type="molecule type" value="Genomic_DNA"/>
</dbReference>
<organism evidence="2 3">
    <name type="scientific">Chryseobacterium defluvii</name>
    <dbReference type="NCBI Taxonomy" id="160396"/>
    <lineage>
        <taxon>Bacteria</taxon>
        <taxon>Pseudomonadati</taxon>
        <taxon>Bacteroidota</taxon>
        <taxon>Flavobacteriia</taxon>
        <taxon>Flavobacteriales</taxon>
        <taxon>Weeksellaceae</taxon>
        <taxon>Chryseobacterium group</taxon>
        <taxon>Chryseobacterium</taxon>
    </lineage>
</organism>
<dbReference type="AlphaFoldDB" id="A0A840K767"/>
<sequence>MKILSLITLLVFSCKNANEENKNFVIYQSDIKNENLEFYWKDDKSQILKSIGNLKKYVNEENKELIFAMNGGMFTPDNHPKGIFIQNYKIITELDTLSGEGNFYMNPNGVFYINENNEAGIATTKNYNKYCINSKFATQSGPMLIISGKINPLFQKNSKNLNIRNGVGISENGKMIFAMSKKEINFYDFAAFFQSMDCKNALYLDGFVSRTYLPQQNWIQEDGNFGVIIGITRRK</sequence>
<evidence type="ECO:0000259" key="1">
    <source>
        <dbReference type="Pfam" id="PF09992"/>
    </source>
</evidence>
<dbReference type="InterPro" id="IPR018711">
    <property type="entry name" value="NAGPA"/>
</dbReference>
<gene>
    <name evidence="2" type="ORF">HNP38_000633</name>
</gene>